<feature type="compositionally biased region" description="Basic and acidic residues" evidence="1">
    <location>
        <begin position="10"/>
        <end position="22"/>
    </location>
</feature>
<name>A0A1I4D399_9ACTN</name>
<feature type="region of interest" description="Disordered" evidence="1">
    <location>
        <begin position="273"/>
        <end position="308"/>
    </location>
</feature>
<gene>
    <name evidence="2" type="ORF">SAMN05192584_109230</name>
</gene>
<dbReference type="OrthoDB" id="3428054at2"/>
<protein>
    <submittedName>
        <fullName evidence="2">Uncharacterized protein</fullName>
    </submittedName>
</protein>
<organism evidence="2 3">
    <name type="scientific">Streptomyces pini</name>
    <dbReference type="NCBI Taxonomy" id="1520580"/>
    <lineage>
        <taxon>Bacteria</taxon>
        <taxon>Bacillati</taxon>
        <taxon>Actinomycetota</taxon>
        <taxon>Actinomycetes</taxon>
        <taxon>Kitasatosporales</taxon>
        <taxon>Streptomycetaceae</taxon>
        <taxon>Streptomyces</taxon>
    </lineage>
</organism>
<dbReference type="AlphaFoldDB" id="A0A1I4D399"/>
<dbReference type="RefSeq" id="WP_093850223.1">
    <property type="nucleotide sequence ID" value="NZ_FOSG01000009.1"/>
</dbReference>
<proteinExistence type="predicted"/>
<feature type="region of interest" description="Disordered" evidence="1">
    <location>
        <begin position="1"/>
        <end position="22"/>
    </location>
</feature>
<reference evidence="3" key="1">
    <citation type="submission" date="2016-10" db="EMBL/GenBank/DDBJ databases">
        <authorList>
            <person name="Varghese N."/>
            <person name="Submissions S."/>
        </authorList>
    </citation>
    <scope>NUCLEOTIDE SEQUENCE [LARGE SCALE GENOMIC DNA]</scope>
    <source>
        <strain evidence="3">PL19</strain>
    </source>
</reference>
<evidence type="ECO:0000313" key="3">
    <source>
        <dbReference type="Proteomes" id="UP000198928"/>
    </source>
</evidence>
<evidence type="ECO:0000256" key="1">
    <source>
        <dbReference type="SAM" id="MobiDB-lite"/>
    </source>
</evidence>
<keyword evidence="3" id="KW-1185">Reference proteome</keyword>
<accession>A0A1I4D399</accession>
<dbReference type="EMBL" id="FOSG01000009">
    <property type="protein sequence ID" value="SFK87209.1"/>
    <property type="molecule type" value="Genomic_DNA"/>
</dbReference>
<sequence length="308" mass="33530">MTHHKRRDRRGPETARRALRREAPSTVAVVADPAGFAAMRRYTTFTFDDHHHYLRQTEGLLRSLTAQGVHTRVGLFEPDDYAHFCAQERIDPDTSDSRARYVAEIAATGATVRYRGQPLDRLLPLLLDGWERREAGERATDTLAGLGPCPGCGKDLGQEALDTAAGILDRLTTGAGPGTHHLVCSVTGATGPLVAVLHTGGTPRGGKKPATAEESTFRAVLATGLATGRPGGVVMRTIRDGNEQVRGWSLNDGRLRPLTEAEVFSAYCTDARTGDPVPPEPGLVHRAGFPLPERTTEDRRHKRRKDDH</sequence>
<evidence type="ECO:0000313" key="2">
    <source>
        <dbReference type="EMBL" id="SFK87209.1"/>
    </source>
</evidence>
<dbReference type="Proteomes" id="UP000198928">
    <property type="component" value="Unassembled WGS sequence"/>
</dbReference>